<dbReference type="OrthoDB" id="7004480at2"/>
<dbReference type="RefSeq" id="WP_150780417.1">
    <property type="nucleotide sequence ID" value="NZ_CABVIH010000014.1"/>
</dbReference>
<organism evidence="1 2">
    <name type="scientific">Pseudomonas fluorescens</name>
    <dbReference type="NCBI Taxonomy" id="294"/>
    <lineage>
        <taxon>Bacteria</taxon>
        <taxon>Pseudomonadati</taxon>
        <taxon>Pseudomonadota</taxon>
        <taxon>Gammaproteobacteria</taxon>
        <taxon>Pseudomonadales</taxon>
        <taxon>Pseudomonadaceae</taxon>
        <taxon>Pseudomonas</taxon>
    </lineage>
</organism>
<proteinExistence type="predicted"/>
<evidence type="ECO:0000313" key="2">
    <source>
        <dbReference type="Proteomes" id="UP000375525"/>
    </source>
</evidence>
<gene>
    <name evidence="1" type="ORF">PS880_03079</name>
</gene>
<accession>A0A5E7KZA2</accession>
<evidence type="ECO:0008006" key="3">
    <source>
        <dbReference type="Google" id="ProtNLM"/>
    </source>
</evidence>
<reference evidence="1 2" key="1">
    <citation type="submission" date="2019-09" db="EMBL/GenBank/DDBJ databases">
        <authorList>
            <person name="Chandra G."/>
            <person name="Truman W A."/>
        </authorList>
    </citation>
    <scope>NUCLEOTIDE SEQUENCE [LARGE SCALE GENOMIC DNA]</scope>
    <source>
        <strain evidence="1">PS880</strain>
    </source>
</reference>
<dbReference type="EMBL" id="CABVIH010000014">
    <property type="protein sequence ID" value="VVP06266.1"/>
    <property type="molecule type" value="Genomic_DNA"/>
</dbReference>
<dbReference type="AlphaFoldDB" id="A0A5E7KZA2"/>
<protein>
    <recommendedName>
        <fullName evidence="3">Serine/threonine protein phosphatase</fullName>
    </recommendedName>
</protein>
<evidence type="ECO:0000313" key="1">
    <source>
        <dbReference type="EMBL" id="VVP06266.1"/>
    </source>
</evidence>
<dbReference type="Gene3D" id="3.60.40.10">
    <property type="entry name" value="PPM-type phosphatase domain"/>
    <property type="match status" value="1"/>
</dbReference>
<dbReference type="InterPro" id="IPR036457">
    <property type="entry name" value="PPM-type-like_dom_sf"/>
</dbReference>
<sequence length="223" mass="24214">MRYGTRSVTGRARKANHDSAGALCDGDRGLFVITDGTSKPGSGQLAECFVKGVLAAYPKHMDKEADITEYGAVELLLGSVLAELHPALFADQTGATCYLIGFAAHGKLTLAYEGDCSCGVVTPAGAIEWITSPHCKANWRRDRSHRELAQDPARNQVTRCLKVNRAPDPEFVYHPVAVGERLMFVTDGFWAELTESQQSSLLAAPDSDFIAVEDDVTWIDVQL</sequence>
<dbReference type="SUPFAM" id="SSF81606">
    <property type="entry name" value="PP2C-like"/>
    <property type="match status" value="1"/>
</dbReference>
<name>A0A5E7KZA2_PSEFL</name>
<dbReference type="Proteomes" id="UP000375525">
    <property type="component" value="Unassembled WGS sequence"/>
</dbReference>